<gene>
    <name evidence="1" type="ORF">BU24DRAFT_428223</name>
</gene>
<dbReference type="RefSeq" id="XP_033378548.1">
    <property type="nucleotide sequence ID" value="XM_033529423.1"/>
</dbReference>
<protein>
    <submittedName>
        <fullName evidence="1">Uncharacterized protein</fullName>
    </submittedName>
</protein>
<name>A0A6A5XBC9_9PLEO</name>
<reference evidence="1" key="1">
    <citation type="journal article" date="2020" name="Stud. Mycol.">
        <title>101 Dothideomycetes genomes: a test case for predicting lifestyles and emergence of pathogens.</title>
        <authorList>
            <person name="Haridas S."/>
            <person name="Albert R."/>
            <person name="Binder M."/>
            <person name="Bloem J."/>
            <person name="Labutti K."/>
            <person name="Salamov A."/>
            <person name="Andreopoulos B."/>
            <person name="Baker S."/>
            <person name="Barry K."/>
            <person name="Bills G."/>
            <person name="Bluhm B."/>
            <person name="Cannon C."/>
            <person name="Castanera R."/>
            <person name="Culley D."/>
            <person name="Daum C."/>
            <person name="Ezra D."/>
            <person name="Gonzalez J."/>
            <person name="Henrissat B."/>
            <person name="Kuo A."/>
            <person name="Liang C."/>
            <person name="Lipzen A."/>
            <person name="Lutzoni F."/>
            <person name="Magnuson J."/>
            <person name="Mondo S."/>
            <person name="Nolan M."/>
            <person name="Ohm R."/>
            <person name="Pangilinan J."/>
            <person name="Park H.-J."/>
            <person name="Ramirez L."/>
            <person name="Alfaro M."/>
            <person name="Sun H."/>
            <person name="Tritt A."/>
            <person name="Yoshinaga Y."/>
            <person name="Zwiers L.-H."/>
            <person name="Turgeon B."/>
            <person name="Goodwin S."/>
            <person name="Spatafora J."/>
            <person name="Crous P."/>
            <person name="Grigoriev I."/>
        </authorList>
    </citation>
    <scope>NUCLEOTIDE SEQUENCE</scope>
    <source>
        <strain evidence="1">CBS 175.79</strain>
    </source>
</reference>
<proteinExistence type="predicted"/>
<organism evidence="1 2">
    <name type="scientific">Aaosphaeria arxii CBS 175.79</name>
    <dbReference type="NCBI Taxonomy" id="1450172"/>
    <lineage>
        <taxon>Eukaryota</taxon>
        <taxon>Fungi</taxon>
        <taxon>Dikarya</taxon>
        <taxon>Ascomycota</taxon>
        <taxon>Pezizomycotina</taxon>
        <taxon>Dothideomycetes</taxon>
        <taxon>Pleosporomycetidae</taxon>
        <taxon>Pleosporales</taxon>
        <taxon>Pleosporales incertae sedis</taxon>
        <taxon>Aaosphaeria</taxon>
    </lineage>
</organism>
<dbReference type="GeneID" id="54286820"/>
<dbReference type="EMBL" id="ML978077">
    <property type="protein sequence ID" value="KAF2010209.1"/>
    <property type="molecule type" value="Genomic_DNA"/>
</dbReference>
<dbReference type="Proteomes" id="UP000799778">
    <property type="component" value="Unassembled WGS sequence"/>
</dbReference>
<dbReference type="AlphaFoldDB" id="A0A6A5XBC9"/>
<keyword evidence="2" id="KW-1185">Reference proteome</keyword>
<sequence>MPYGFSKSALGALAEMVRKNPESIGRLVFYDSVLSVTAVETQDLCFNVYRNRQDPYTATGVVLAKSPSIGGVTQETFKALGAYTGEHSMTEKKVMFRLGPDFDPDSVARAIENEEINSNETVIEAVAKSAAAGTEAGTVAGTASGAEAGKAAGEAAGTVAGLIAGQEVGSVGSGEAAGAAAGRAAGKVLGSKTGAEAGKWAGKVAGAAAGSYNQWTWCEWDRKYYRTREAGVGEELGTEAGAIAGGEAGAAAGAVAGAVAGSVAGAMAGETAGATAGAKAAKVTEEESKRKNPWIWSDSYGRYYLVRGDGTCIWENGECVSEEHLYSEQHRKYYHVKPDGTYV</sequence>
<accession>A0A6A5XBC9</accession>
<evidence type="ECO:0000313" key="2">
    <source>
        <dbReference type="Proteomes" id="UP000799778"/>
    </source>
</evidence>
<evidence type="ECO:0000313" key="1">
    <source>
        <dbReference type="EMBL" id="KAF2010209.1"/>
    </source>
</evidence>